<organism evidence="1 2">
    <name type="scientific">Candidatus Methanofastidiosum methylothiophilum</name>
    <dbReference type="NCBI Taxonomy" id="1705564"/>
    <lineage>
        <taxon>Archaea</taxon>
        <taxon>Methanobacteriati</taxon>
        <taxon>Methanobacteriota</taxon>
        <taxon>Stenosarchaea group</taxon>
        <taxon>Candidatus Methanofastidiosia</taxon>
        <taxon>Candidatus Methanofastidiosales</taxon>
        <taxon>Candidatus Methanofastidiosaceae</taxon>
        <taxon>Candidatus Methanofastidiosum</taxon>
    </lineage>
</organism>
<accession>A0A150IW18</accession>
<reference evidence="1 2" key="1">
    <citation type="journal article" date="2016" name="ISME J.">
        <title>Chasing the elusive Euryarchaeota class WSA2: genomes reveal a uniquely fastidious methyl-reducing methanogen.</title>
        <authorList>
            <person name="Nobu M.K."/>
            <person name="Narihiro T."/>
            <person name="Kuroda K."/>
            <person name="Mei R."/>
            <person name="Liu W.T."/>
        </authorList>
    </citation>
    <scope>NUCLEOTIDE SEQUENCE [LARGE SCALE GENOMIC DNA]</scope>
    <source>
        <strain evidence="1">U1lsi0528_Bin089</strain>
    </source>
</reference>
<evidence type="ECO:0000313" key="2">
    <source>
        <dbReference type="Proteomes" id="UP000075578"/>
    </source>
</evidence>
<evidence type="ECO:0000313" key="1">
    <source>
        <dbReference type="EMBL" id="KYC49150.1"/>
    </source>
</evidence>
<name>A0A150IW18_9EURY</name>
<dbReference type="Proteomes" id="UP000075578">
    <property type="component" value="Unassembled WGS sequence"/>
</dbReference>
<protein>
    <submittedName>
        <fullName evidence="1">Uncharacterized protein</fullName>
    </submittedName>
</protein>
<proteinExistence type="predicted"/>
<gene>
    <name evidence="1" type="ORF">AMQ74_01477</name>
</gene>
<comment type="caution">
    <text evidence="1">The sequence shown here is derived from an EMBL/GenBank/DDBJ whole genome shotgun (WGS) entry which is preliminary data.</text>
</comment>
<sequence>MFKKSRSRAILSSFEGFVLTKIYLSTSGSITLRMSEGKTTFPLDDDIFPLAPFNETNS</sequence>
<dbReference type="AlphaFoldDB" id="A0A150IW18"/>
<dbReference type="EMBL" id="LNGD01000113">
    <property type="protein sequence ID" value="KYC49150.1"/>
    <property type="molecule type" value="Genomic_DNA"/>
</dbReference>